<proteinExistence type="predicted"/>
<reference evidence="1 2" key="1">
    <citation type="submission" date="2018-06" db="EMBL/GenBank/DDBJ databases">
        <title>Genomic Encyclopedia of Type Strains, Phase IV (KMG-IV): sequencing the most valuable type-strain genomes for metagenomic binning, comparative biology and taxonomic classification.</title>
        <authorList>
            <person name="Goeker M."/>
        </authorList>
    </citation>
    <scope>NUCLEOTIDE SEQUENCE [LARGE SCALE GENOMIC DNA]</scope>
    <source>
        <strain evidence="1 2">DSM 22112</strain>
    </source>
</reference>
<keyword evidence="2" id="KW-1185">Reference proteome</keyword>
<comment type="caution">
    <text evidence="1">The sequence shown here is derived from an EMBL/GenBank/DDBJ whole genome shotgun (WGS) entry which is preliminary data.</text>
</comment>
<dbReference type="OrthoDB" id="1845039at2"/>
<gene>
    <name evidence="1" type="ORF">DES36_10898</name>
</gene>
<dbReference type="RefSeq" id="WP_113920624.1">
    <property type="nucleotide sequence ID" value="NZ_QNRX01000008.1"/>
</dbReference>
<protein>
    <submittedName>
        <fullName evidence="1">Uncharacterized protein</fullName>
    </submittedName>
</protein>
<dbReference type="EMBL" id="QNRX01000008">
    <property type="protein sequence ID" value="RBP64475.1"/>
    <property type="molecule type" value="Genomic_DNA"/>
</dbReference>
<evidence type="ECO:0000313" key="1">
    <source>
        <dbReference type="EMBL" id="RBP64475.1"/>
    </source>
</evidence>
<accession>A0A366I934</accession>
<dbReference type="Proteomes" id="UP000253490">
    <property type="component" value="Unassembled WGS sequence"/>
</dbReference>
<dbReference type="AlphaFoldDB" id="A0A366I934"/>
<name>A0A366I934_9FIRM</name>
<evidence type="ECO:0000313" key="2">
    <source>
        <dbReference type="Proteomes" id="UP000253490"/>
    </source>
</evidence>
<sequence>MKDPSLKYFDLLNKAYDYDSFRKAFKRFLLENERGAIYYLNDKRLYFPTLYFVKKEVESLNTLGNLNLRNRIALNLCSVIKGDMKFKEISDKYNSKRIHDTLIWMFDSGVYADGLNDEFDEILDGTVGMLICFMKDHSILPSVIDLMFNRYEKGCFIHDLSWYLLQSKDPSLLGLITNRLKLSNEKSIQLACKLLHIDGDINSFQDNKEVNIQQTYSWVNENMPYIYFSGESFQLSSEPNIFKVHLEGKYLNKKVSPDTGEFLKPLKFFEKDALKYFRQSSLEKKEQLSEYSYKLKKQNHKLWRQWIKNDLSSQIALMNKDWEG</sequence>
<organism evidence="1 2">
    <name type="scientific">Alkalibaculum bacchi</name>
    <dbReference type="NCBI Taxonomy" id="645887"/>
    <lineage>
        <taxon>Bacteria</taxon>
        <taxon>Bacillati</taxon>
        <taxon>Bacillota</taxon>
        <taxon>Clostridia</taxon>
        <taxon>Eubacteriales</taxon>
        <taxon>Eubacteriaceae</taxon>
        <taxon>Alkalibaculum</taxon>
    </lineage>
</organism>